<evidence type="ECO:0000259" key="12">
    <source>
        <dbReference type="PROSITE" id="PS50885"/>
    </source>
</evidence>
<feature type="transmembrane region" description="Helical" evidence="10">
    <location>
        <begin position="12"/>
        <end position="31"/>
    </location>
</feature>
<evidence type="ECO:0000256" key="4">
    <source>
        <dbReference type="ARBA" id="ARBA00022553"/>
    </source>
</evidence>
<dbReference type="InterPro" id="IPR036890">
    <property type="entry name" value="HATPase_C_sf"/>
</dbReference>
<evidence type="ECO:0000259" key="11">
    <source>
        <dbReference type="PROSITE" id="PS50109"/>
    </source>
</evidence>
<comment type="subcellular location">
    <subcellularLocation>
        <location evidence="2">Membrane</location>
    </subcellularLocation>
</comment>
<dbReference type="SUPFAM" id="SSF55874">
    <property type="entry name" value="ATPase domain of HSP90 chaperone/DNA topoisomerase II/histidine kinase"/>
    <property type="match status" value="1"/>
</dbReference>
<evidence type="ECO:0000256" key="2">
    <source>
        <dbReference type="ARBA" id="ARBA00004370"/>
    </source>
</evidence>
<sequence>MRNYTLYVKFNALIVGTIFICGLLTASLFLYSTSEYMSHELDASGKELAVSIGQVVSNDILVDDRFDMTEQLLHAQKTNDQVRYILVTYPDGRILASTFTEGLPKGLPERRDLANEGLGQTLTFDSTEGYIREIMVPIDGGLVGYFRVGLSERPMMQLMWKRFVETMLIILAICLVASALATRYARSFLRPVQALAKAIRQIGRGNYSVRVSVDTKDDVGQLAKAFNVMSNRLAVKDRENSKLLTALREKEKNRVWLIDQLFSAREDERRRISRELHDETSQSMVSILAYLRLIQDQTEKPDVRELVTGVRDLTRETLEGLRHLAVNLHPPLLDDLGLIVAIEKYLDTYRQTQPDLTVSFCHDGDISRVSRPVALFCYRMVQEGLTNIARHAQAHTVTIELNILPSALSLVIADDGVGFSAARAEQARLDNHLGLVSMQEQTDVLNGTFSIDGQPGKGTTLTITLPLHLSEEMEHEHTIG</sequence>
<feature type="domain" description="HAMP" evidence="12">
    <location>
        <begin position="186"/>
        <end position="238"/>
    </location>
</feature>
<dbReference type="RefSeq" id="WP_227163169.1">
    <property type="nucleotide sequence ID" value="NZ_JAJCIO010000009.1"/>
</dbReference>
<dbReference type="SMART" id="SM00387">
    <property type="entry name" value="HATPase_c"/>
    <property type="match status" value="1"/>
</dbReference>
<dbReference type="Gene3D" id="3.30.565.10">
    <property type="entry name" value="Histidine kinase-like ATPase, C-terminal domain"/>
    <property type="match status" value="1"/>
</dbReference>
<evidence type="ECO:0000256" key="10">
    <source>
        <dbReference type="SAM" id="Phobius"/>
    </source>
</evidence>
<dbReference type="InterPro" id="IPR050482">
    <property type="entry name" value="Sensor_HK_TwoCompSys"/>
</dbReference>
<dbReference type="InterPro" id="IPR011712">
    <property type="entry name" value="Sig_transdc_His_kin_sub3_dim/P"/>
</dbReference>
<dbReference type="InterPro" id="IPR003594">
    <property type="entry name" value="HATPase_dom"/>
</dbReference>
<evidence type="ECO:0000256" key="3">
    <source>
        <dbReference type="ARBA" id="ARBA00012438"/>
    </source>
</evidence>
<dbReference type="CDD" id="cd06225">
    <property type="entry name" value="HAMP"/>
    <property type="match status" value="1"/>
</dbReference>
<keyword evidence="10" id="KW-0812">Transmembrane</keyword>
<organism evidence="13 14">
    <name type="scientific">Megasphaera massiliensis</name>
    <dbReference type="NCBI Taxonomy" id="1232428"/>
    <lineage>
        <taxon>Bacteria</taxon>
        <taxon>Bacillati</taxon>
        <taxon>Bacillota</taxon>
        <taxon>Negativicutes</taxon>
        <taxon>Veillonellales</taxon>
        <taxon>Veillonellaceae</taxon>
        <taxon>Megasphaera</taxon>
    </lineage>
</organism>
<keyword evidence="14" id="KW-1185">Reference proteome</keyword>
<dbReference type="InterPro" id="IPR005467">
    <property type="entry name" value="His_kinase_dom"/>
</dbReference>
<dbReference type="SMART" id="SM00304">
    <property type="entry name" value="HAMP"/>
    <property type="match status" value="1"/>
</dbReference>
<evidence type="ECO:0000256" key="8">
    <source>
        <dbReference type="ARBA" id="ARBA00022840"/>
    </source>
</evidence>
<dbReference type="SUPFAM" id="SSF158472">
    <property type="entry name" value="HAMP domain-like"/>
    <property type="match status" value="1"/>
</dbReference>
<keyword evidence="10" id="KW-1133">Transmembrane helix</keyword>
<keyword evidence="7" id="KW-0418">Kinase</keyword>
<keyword evidence="6" id="KW-0547">Nucleotide-binding</keyword>
<gene>
    <name evidence="13" type="ORF">NE675_03420</name>
</gene>
<evidence type="ECO:0000256" key="6">
    <source>
        <dbReference type="ARBA" id="ARBA00022741"/>
    </source>
</evidence>
<dbReference type="Gene3D" id="6.10.340.10">
    <property type="match status" value="1"/>
</dbReference>
<dbReference type="EC" id="2.7.13.3" evidence="3"/>
<dbReference type="CDD" id="cd16917">
    <property type="entry name" value="HATPase_UhpB-NarQ-NarX-like"/>
    <property type="match status" value="1"/>
</dbReference>
<keyword evidence="5" id="KW-0808">Transferase</keyword>
<proteinExistence type="predicted"/>
<dbReference type="EMBL" id="JANGEW010000004">
    <property type="protein sequence ID" value="MCQ5342090.1"/>
    <property type="molecule type" value="Genomic_DNA"/>
</dbReference>
<feature type="transmembrane region" description="Helical" evidence="10">
    <location>
        <begin position="163"/>
        <end position="181"/>
    </location>
</feature>
<dbReference type="PROSITE" id="PS50885">
    <property type="entry name" value="HAMP"/>
    <property type="match status" value="1"/>
</dbReference>
<evidence type="ECO:0000256" key="5">
    <source>
        <dbReference type="ARBA" id="ARBA00022679"/>
    </source>
</evidence>
<evidence type="ECO:0000256" key="9">
    <source>
        <dbReference type="ARBA" id="ARBA00023012"/>
    </source>
</evidence>
<dbReference type="Gene3D" id="1.20.5.1930">
    <property type="match status" value="1"/>
</dbReference>
<evidence type="ECO:0000256" key="7">
    <source>
        <dbReference type="ARBA" id="ARBA00022777"/>
    </source>
</evidence>
<evidence type="ECO:0000313" key="14">
    <source>
        <dbReference type="Proteomes" id="UP001206692"/>
    </source>
</evidence>
<comment type="caution">
    <text evidence="13">The sequence shown here is derived from an EMBL/GenBank/DDBJ whole genome shotgun (WGS) entry which is preliminary data.</text>
</comment>
<keyword evidence="8" id="KW-0067">ATP-binding</keyword>
<keyword evidence="9" id="KW-0902">Two-component regulatory system</keyword>
<evidence type="ECO:0000256" key="1">
    <source>
        <dbReference type="ARBA" id="ARBA00000085"/>
    </source>
</evidence>
<accession>A0ABT1SQE5</accession>
<dbReference type="PROSITE" id="PS50109">
    <property type="entry name" value="HIS_KIN"/>
    <property type="match status" value="1"/>
</dbReference>
<dbReference type="InterPro" id="IPR003660">
    <property type="entry name" value="HAMP_dom"/>
</dbReference>
<dbReference type="PANTHER" id="PTHR24421">
    <property type="entry name" value="NITRATE/NITRITE SENSOR PROTEIN NARX-RELATED"/>
    <property type="match status" value="1"/>
</dbReference>
<feature type="domain" description="Histidine kinase" evidence="11">
    <location>
        <begin position="379"/>
        <end position="469"/>
    </location>
</feature>
<keyword evidence="10" id="KW-0472">Membrane</keyword>
<dbReference type="PANTHER" id="PTHR24421:SF10">
    <property type="entry name" value="NITRATE_NITRITE SENSOR PROTEIN NARQ"/>
    <property type="match status" value="1"/>
</dbReference>
<dbReference type="Pfam" id="PF02518">
    <property type="entry name" value="HATPase_c"/>
    <property type="match status" value="1"/>
</dbReference>
<evidence type="ECO:0000313" key="13">
    <source>
        <dbReference type="EMBL" id="MCQ5342090.1"/>
    </source>
</evidence>
<reference evidence="13 14" key="1">
    <citation type="submission" date="2022-06" db="EMBL/GenBank/DDBJ databases">
        <title>Isolation of gut microbiota from human fecal samples.</title>
        <authorList>
            <person name="Pamer E.G."/>
            <person name="Barat B."/>
            <person name="Waligurski E."/>
            <person name="Medina S."/>
            <person name="Paddock L."/>
            <person name="Mostad J."/>
        </authorList>
    </citation>
    <scope>NUCLEOTIDE SEQUENCE [LARGE SCALE GENOMIC DNA]</scope>
    <source>
        <strain evidence="13 14">DFI.1.1</strain>
    </source>
</reference>
<name>A0ABT1SQE5_9FIRM</name>
<dbReference type="Proteomes" id="UP001206692">
    <property type="component" value="Unassembled WGS sequence"/>
</dbReference>
<dbReference type="Pfam" id="PF07730">
    <property type="entry name" value="HisKA_3"/>
    <property type="match status" value="1"/>
</dbReference>
<dbReference type="Pfam" id="PF00672">
    <property type="entry name" value="HAMP"/>
    <property type="match status" value="1"/>
</dbReference>
<keyword evidence="4" id="KW-0597">Phosphoprotein</keyword>
<comment type="catalytic activity">
    <reaction evidence="1">
        <text>ATP + protein L-histidine = ADP + protein N-phospho-L-histidine.</text>
        <dbReference type="EC" id="2.7.13.3"/>
    </reaction>
</comment>
<protein>
    <recommendedName>
        <fullName evidence="3">histidine kinase</fullName>
        <ecNumber evidence="3">2.7.13.3</ecNumber>
    </recommendedName>
</protein>